<reference evidence="2" key="1">
    <citation type="submission" date="2017-02" db="UniProtKB">
        <authorList>
            <consortium name="WormBaseParasite"/>
        </authorList>
    </citation>
    <scope>IDENTIFICATION</scope>
</reference>
<keyword evidence="1" id="KW-1185">Reference proteome</keyword>
<dbReference type="WBParaSite" id="SMUV_0000560901-mRNA-1">
    <property type="protein sequence ID" value="SMUV_0000560901-mRNA-1"/>
    <property type="gene ID" value="SMUV_0000560901"/>
</dbReference>
<name>A0A0N5AM19_9BILA</name>
<evidence type="ECO:0000313" key="2">
    <source>
        <dbReference type="WBParaSite" id="SMUV_0000560901-mRNA-1"/>
    </source>
</evidence>
<accession>A0A0N5AM19</accession>
<sequence length="96" mass="10729">MLSNSDPAKEVLAFCFLSIVPRSSFSGCSGIGVNEFDRFVKYPENSERNVAEWTSAKSHGCGTWVRVAFTRISAKDRQPHYPIKFESDVAKKGLKI</sequence>
<dbReference type="Proteomes" id="UP000046393">
    <property type="component" value="Unplaced"/>
</dbReference>
<evidence type="ECO:0000313" key="1">
    <source>
        <dbReference type="Proteomes" id="UP000046393"/>
    </source>
</evidence>
<proteinExistence type="predicted"/>
<organism evidence="1 2">
    <name type="scientific">Syphacia muris</name>
    <dbReference type="NCBI Taxonomy" id="451379"/>
    <lineage>
        <taxon>Eukaryota</taxon>
        <taxon>Metazoa</taxon>
        <taxon>Ecdysozoa</taxon>
        <taxon>Nematoda</taxon>
        <taxon>Chromadorea</taxon>
        <taxon>Rhabditida</taxon>
        <taxon>Spirurina</taxon>
        <taxon>Oxyuridomorpha</taxon>
        <taxon>Oxyuroidea</taxon>
        <taxon>Oxyuridae</taxon>
        <taxon>Syphacia</taxon>
    </lineage>
</organism>
<protein>
    <submittedName>
        <fullName evidence="2">F5/8 type C domain-containing protein</fullName>
    </submittedName>
</protein>
<dbReference type="AlphaFoldDB" id="A0A0N5AM19"/>